<protein>
    <submittedName>
        <fullName evidence="2">Glycosyltransferase, GT2 family</fullName>
    </submittedName>
</protein>
<dbReference type="Pfam" id="PF00535">
    <property type="entry name" value="Glycos_transf_2"/>
    <property type="match status" value="1"/>
</dbReference>
<keyword evidence="3" id="KW-1185">Reference proteome</keyword>
<dbReference type="InterPro" id="IPR029044">
    <property type="entry name" value="Nucleotide-diphossugar_trans"/>
</dbReference>
<dbReference type="SUPFAM" id="SSF53448">
    <property type="entry name" value="Nucleotide-diphospho-sugar transferases"/>
    <property type="match status" value="1"/>
</dbReference>
<dbReference type="GO" id="GO:0016740">
    <property type="term" value="F:transferase activity"/>
    <property type="evidence" value="ECO:0007669"/>
    <property type="project" value="UniProtKB-KW"/>
</dbReference>
<name>A0A1I3IWS1_9SPIR</name>
<feature type="domain" description="Glycosyltransferase 2-like" evidence="1">
    <location>
        <begin position="4"/>
        <end position="111"/>
    </location>
</feature>
<evidence type="ECO:0000313" key="2">
    <source>
        <dbReference type="EMBL" id="SFI52273.1"/>
    </source>
</evidence>
<evidence type="ECO:0000259" key="1">
    <source>
        <dbReference type="Pfam" id="PF00535"/>
    </source>
</evidence>
<dbReference type="Proteomes" id="UP000182737">
    <property type="component" value="Unassembled WGS sequence"/>
</dbReference>
<dbReference type="OrthoDB" id="305760at2"/>
<sequence length="273" mass="32634">MKFSIIIPTYNRDEDLEECLKSLKEKSSYENEIIVLYNLNEKTKAVCDKYGVKSVFDNARKNGKRVKSLWGILNEGLNAASYDYILYLNDDCLVLPEWDKIVGTYFENNKKLGLLVLKTYGIGQIPYFRIGMLDGKFEGIPCANYAIINKKAGHFFDEKIQWYYGDADIALQFANDDNYDINYTEEDIIIHNHKEDTNRVIHDTDFFNNLRDERYFSFKWVNYKAYTKFHIKHYFGFERIKLIFIYSYKYIYTVLRVIYRKVKRAFFNKEKNR</sequence>
<dbReference type="InterPro" id="IPR050834">
    <property type="entry name" value="Glycosyltransf_2"/>
</dbReference>
<dbReference type="PANTHER" id="PTHR43685">
    <property type="entry name" value="GLYCOSYLTRANSFERASE"/>
    <property type="match status" value="1"/>
</dbReference>
<dbReference type="AlphaFoldDB" id="A0A1I3IWS1"/>
<keyword evidence="2" id="KW-0808">Transferase</keyword>
<proteinExistence type="predicted"/>
<organism evidence="2 3">
    <name type="scientific">Treponema bryantii</name>
    <dbReference type="NCBI Taxonomy" id="163"/>
    <lineage>
        <taxon>Bacteria</taxon>
        <taxon>Pseudomonadati</taxon>
        <taxon>Spirochaetota</taxon>
        <taxon>Spirochaetia</taxon>
        <taxon>Spirochaetales</taxon>
        <taxon>Treponemataceae</taxon>
        <taxon>Treponema</taxon>
    </lineage>
</organism>
<reference evidence="3" key="1">
    <citation type="submission" date="2016-10" db="EMBL/GenBank/DDBJ databases">
        <authorList>
            <person name="Varghese N."/>
            <person name="Submissions S."/>
        </authorList>
    </citation>
    <scope>NUCLEOTIDE SEQUENCE [LARGE SCALE GENOMIC DNA]</scope>
    <source>
        <strain evidence="3">XBD1002</strain>
    </source>
</reference>
<accession>A0A1I3IWS1</accession>
<dbReference type="PANTHER" id="PTHR43685:SF2">
    <property type="entry name" value="GLYCOSYLTRANSFERASE 2-LIKE DOMAIN-CONTAINING PROTEIN"/>
    <property type="match status" value="1"/>
</dbReference>
<gene>
    <name evidence="2" type="ORF">SAMN04487775_102178</name>
</gene>
<evidence type="ECO:0000313" key="3">
    <source>
        <dbReference type="Proteomes" id="UP000182737"/>
    </source>
</evidence>
<dbReference type="InterPro" id="IPR001173">
    <property type="entry name" value="Glyco_trans_2-like"/>
</dbReference>
<dbReference type="EMBL" id="FORI01000002">
    <property type="protein sequence ID" value="SFI52273.1"/>
    <property type="molecule type" value="Genomic_DNA"/>
</dbReference>
<dbReference type="Gene3D" id="3.90.550.10">
    <property type="entry name" value="Spore Coat Polysaccharide Biosynthesis Protein SpsA, Chain A"/>
    <property type="match status" value="1"/>
</dbReference>
<dbReference type="CDD" id="cd00761">
    <property type="entry name" value="Glyco_tranf_GTA_type"/>
    <property type="match status" value="1"/>
</dbReference>
<dbReference type="RefSeq" id="WP_074930575.1">
    <property type="nucleotide sequence ID" value="NZ_FORI01000002.1"/>
</dbReference>